<name>A0A6G1IBZ0_9PLEO</name>
<keyword evidence="1" id="KW-0560">Oxidoreductase</keyword>
<evidence type="ECO:0000256" key="1">
    <source>
        <dbReference type="ARBA" id="ARBA00023002"/>
    </source>
</evidence>
<evidence type="ECO:0000313" key="3">
    <source>
        <dbReference type="Proteomes" id="UP000799291"/>
    </source>
</evidence>
<reference evidence="2" key="1">
    <citation type="journal article" date="2020" name="Stud. Mycol.">
        <title>101 Dothideomycetes genomes: a test case for predicting lifestyles and emergence of pathogens.</title>
        <authorList>
            <person name="Haridas S."/>
            <person name="Albert R."/>
            <person name="Binder M."/>
            <person name="Bloem J."/>
            <person name="Labutti K."/>
            <person name="Salamov A."/>
            <person name="Andreopoulos B."/>
            <person name="Baker S."/>
            <person name="Barry K."/>
            <person name="Bills G."/>
            <person name="Bluhm B."/>
            <person name="Cannon C."/>
            <person name="Castanera R."/>
            <person name="Culley D."/>
            <person name="Daum C."/>
            <person name="Ezra D."/>
            <person name="Gonzalez J."/>
            <person name="Henrissat B."/>
            <person name="Kuo A."/>
            <person name="Liang C."/>
            <person name="Lipzen A."/>
            <person name="Lutzoni F."/>
            <person name="Magnuson J."/>
            <person name="Mondo S."/>
            <person name="Nolan M."/>
            <person name="Ohm R."/>
            <person name="Pangilinan J."/>
            <person name="Park H.-J."/>
            <person name="Ramirez L."/>
            <person name="Alfaro M."/>
            <person name="Sun H."/>
            <person name="Tritt A."/>
            <person name="Yoshinaga Y."/>
            <person name="Zwiers L.-H."/>
            <person name="Turgeon B."/>
            <person name="Goodwin S."/>
            <person name="Spatafora J."/>
            <person name="Crous P."/>
            <person name="Grigoriev I."/>
        </authorList>
    </citation>
    <scope>NUCLEOTIDE SEQUENCE</scope>
    <source>
        <strain evidence="2">CBS 122367</strain>
    </source>
</reference>
<dbReference type="InterPro" id="IPR036188">
    <property type="entry name" value="FAD/NAD-bd_sf"/>
</dbReference>
<evidence type="ECO:0000313" key="2">
    <source>
        <dbReference type="EMBL" id="KAF2675734.1"/>
    </source>
</evidence>
<dbReference type="Gene3D" id="3.50.50.60">
    <property type="entry name" value="FAD/NAD(P)-binding domain"/>
    <property type="match status" value="1"/>
</dbReference>
<accession>A0A6G1IBZ0</accession>
<proteinExistence type="predicted"/>
<dbReference type="SUPFAM" id="SSF51905">
    <property type="entry name" value="FAD/NAD(P)-binding domain"/>
    <property type="match status" value="2"/>
</dbReference>
<dbReference type="PANTHER" id="PTHR43539:SF26">
    <property type="entry name" value="MONOOXYGENASE, PUTATIVE-RELATED"/>
    <property type="match status" value="1"/>
</dbReference>
<sequence>MAPHVVEDSFVNRQMVVVNRVELKVTPEPPLADNYMYDFQYNHELPTSDALGIEIPTDCDVQKEADVLVAQLSDAMGRGDAETFTDISLDYGVWRDKLSFTWDYRTFNFRPAILKAARDLLPKTKATHFAFLTPGPNVSRPYHDYRQLQFIVSFATEIVEASAVINAVHTKNGWKLYTMHTVAEKLKQFPEFGPADGHMSGPISWEKQRAKAIDATDPEILIIGGGQNGLALAAQCKALGMNNLIIDRSEEIGEVWKKRYEYLSLHFPHWADDLPYFPYPKHWPTYTPAQKQGLFMQWYASALELNVWTKSSVTSAEQDGVGNWTVTINKEGKITRTLQPKQVVMATSLCGFKGGIIRHSTAHDSSKDFVGKKVCVVGTSSSSFDTAFDCSRRGIDVTLLQRSPTYIMSLTHSVPRIIGGYTPDANGDRPSLEDQYRLFFATPVGPGEELARRNAKPRGLRTWRGQRGTGGATLGQTRNRGFYFDAGACEHIINGKIKVEPGYIEFTEDKVILNDGRECEFDLIVFATGFSNAIDSVRATLGDKIAEKCGPIWGIDEEGEFKTAYRETGVPNLWLMAGYLPYTRYHSKLLAIRLKALSERISPPPYKMKTIYTMLW</sequence>
<dbReference type="Proteomes" id="UP000799291">
    <property type="component" value="Unassembled WGS sequence"/>
</dbReference>
<dbReference type="AlphaFoldDB" id="A0A6G1IBZ0"/>
<dbReference type="EMBL" id="MU005650">
    <property type="protein sequence ID" value="KAF2675734.1"/>
    <property type="molecule type" value="Genomic_DNA"/>
</dbReference>
<dbReference type="PRINTS" id="PR00411">
    <property type="entry name" value="PNDRDTASEI"/>
</dbReference>
<dbReference type="GO" id="GO:0004497">
    <property type="term" value="F:monooxygenase activity"/>
    <property type="evidence" value="ECO:0007669"/>
    <property type="project" value="UniProtKB-KW"/>
</dbReference>
<dbReference type="PANTHER" id="PTHR43539">
    <property type="entry name" value="FLAVIN-BINDING MONOOXYGENASE-LIKE PROTEIN (AFU_ORTHOLOGUE AFUA_4G09220)"/>
    <property type="match status" value="1"/>
</dbReference>
<dbReference type="OrthoDB" id="74360at2759"/>
<keyword evidence="3" id="KW-1185">Reference proteome</keyword>
<organism evidence="2 3">
    <name type="scientific">Lentithecium fluviatile CBS 122367</name>
    <dbReference type="NCBI Taxonomy" id="1168545"/>
    <lineage>
        <taxon>Eukaryota</taxon>
        <taxon>Fungi</taxon>
        <taxon>Dikarya</taxon>
        <taxon>Ascomycota</taxon>
        <taxon>Pezizomycotina</taxon>
        <taxon>Dothideomycetes</taxon>
        <taxon>Pleosporomycetidae</taxon>
        <taxon>Pleosporales</taxon>
        <taxon>Massarineae</taxon>
        <taxon>Lentitheciaceae</taxon>
        <taxon>Lentithecium</taxon>
    </lineage>
</organism>
<dbReference type="InterPro" id="IPR050982">
    <property type="entry name" value="Auxin_biosynth/cation_transpt"/>
</dbReference>
<dbReference type="Pfam" id="PF13738">
    <property type="entry name" value="Pyr_redox_3"/>
    <property type="match status" value="1"/>
</dbReference>
<dbReference type="GO" id="GO:0050660">
    <property type="term" value="F:flavin adenine dinucleotide binding"/>
    <property type="evidence" value="ECO:0007669"/>
    <property type="project" value="TreeGrafter"/>
</dbReference>
<keyword evidence="2" id="KW-0503">Monooxygenase</keyword>
<protein>
    <submittedName>
        <fullName evidence="2">Flavin-containing monooxygenase</fullName>
    </submittedName>
</protein>
<gene>
    <name evidence="2" type="ORF">K458DRAFT_447867</name>
</gene>